<feature type="region of interest" description="Disordered" evidence="1">
    <location>
        <begin position="1128"/>
        <end position="1148"/>
    </location>
</feature>
<accession>A0ABV0S3N9</accession>
<protein>
    <submittedName>
        <fullName evidence="2">Uncharacterized protein</fullName>
    </submittedName>
</protein>
<feature type="compositionally biased region" description="Low complexity" evidence="1">
    <location>
        <begin position="356"/>
        <end position="372"/>
    </location>
</feature>
<feature type="compositionally biased region" description="Low complexity" evidence="1">
    <location>
        <begin position="61"/>
        <end position="70"/>
    </location>
</feature>
<feature type="region of interest" description="Disordered" evidence="1">
    <location>
        <begin position="973"/>
        <end position="994"/>
    </location>
</feature>
<feature type="compositionally biased region" description="Basic residues" evidence="1">
    <location>
        <begin position="480"/>
        <end position="496"/>
    </location>
</feature>
<gene>
    <name evidence="2" type="ORF">XENOCAPTIV_010427</name>
</gene>
<feature type="compositionally biased region" description="Polar residues" evidence="1">
    <location>
        <begin position="133"/>
        <end position="161"/>
    </location>
</feature>
<evidence type="ECO:0000313" key="2">
    <source>
        <dbReference type="EMBL" id="MEQ2214512.1"/>
    </source>
</evidence>
<feature type="region of interest" description="Disordered" evidence="1">
    <location>
        <begin position="699"/>
        <end position="745"/>
    </location>
</feature>
<feature type="region of interest" description="Disordered" evidence="1">
    <location>
        <begin position="57"/>
        <end position="161"/>
    </location>
</feature>
<feature type="region of interest" description="Disordered" evidence="1">
    <location>
        <begin position="205"/>
        <end position="268"/>
    </location>
</feature>
<dbReference type="EMBL" id="JAHRIN010067446">
    <property type="protein sequence ID" value="MEQ2214512.1"/>
    <property type="molecule type" value="Genomic_DNA"/>
</dbReference>
<feature type="region of interest" description="Disordered" evidence="1">
    <location>
        <begin position="313"/>
        <end position="389"/>
    </location>
</feature>
<reference evidence="2 3" key="1">
    <citation type="submission" date="2021-06" db="EMBL/GenBank/DDBJ databases">
        <authorList>
            <person name="Palmer J.M."/>
        </authorList>
    </citation>
    <scope>NUCLEOTIDE SEQUENCE [LARGE SCALE GENOMIC DNA]</scope>
    <source>
        <strain evidence="2 3">XC_2019</strain>
        <tissue evidence="2">Muscle</tissue>
    </source>
</reference>
<dbReference type="Proteomes" id="UP001434883">
    <property type="component" value="Unassembled WGS sequence"/>
</dbReference>
<feature type="compositionally biased region" description="Polar residues" evidence="1">
    <location>
        <begin position="313"/>
        <end position="326"/>
    </location>
</feature>
<feature type="region of interest" description="Disordered" evidence="1">
    <location>
        <begin position="456"/>
        <end position="606"/>
    </location>
</feature>
<feature type="region of interest" description="Disordered" evidence="1">
    <location>
        <begin position="818"/>
        <end position="860"/>
    </location>
</feature>
<feature type="region of interest" description="Disordered" evidence="1">
    <location>
        <begin position="757"/>
        <end position="789"/>
    </location>
</feature>
<name>A0ABV0S3N9_9TELE</name>
<proteinExistence type="predicted"/>
<organism evidence="2 3">
    <name type="scientific">Xenoophorus captivus</name>
    <dbReference type="NCBI Taxonomy" id="1517983"/>
    <lineage>
        <taxon>Eukaryota</taxon>
        <taxon>Metazoa</taxon>
        <taxon>Chordata</taxon>
        <taxon>Craniata</taxon>
        <taxon>Vertebrata</taxon>
        <taxon>Euteleostomi</taxon>
        <taxon>Actinopterygii</taxon>
        <taxon>Neopterygii</taxon>
        <taxon>Teleostei</taxon>
        <taxon>Neoteleostei</taxon>
        <taxon>Acanthomorphata</taxon>
        <taxon>Ovalentaria</taxon>
        <taxon>Atherinomorphae</taxon>
        <taxon>Cyprinodontiformes</taxon>
        <taxon>Goodeidae</taxon>
        <taxon>Xenoophorus</taxon>
    </lineage>
</organism>
<feature type="compositionally biased region" description="Acidic residues" evidence="1">
    <location>
        <begin position="973"/>
        <end position="986"/>
    </location>
</feature>
<feature type="compositionally biased region" description="Basic and acidic residues" evidence="1">
    <location>
        <begin position="589"/>
        <end position="605"/>
    </location>
</feature>
<feature type="region of interest" description="Disordered" evidence="1">
    <location>
        <begin position="1"/>
        <end position="41"/>
    </location>
</feature>
<feature type="compositionally biased region" description="Basic and acidic residues" evidence="1">
    <location>
        <begin position="92"/>
        <end position="120"/>
    </location>
</feature>
<keyword evidence="3" id="KW-1185">Reference proteome</keyword>
<evidence type="ECO:0000256" key="1">
    <source>
        <dbReference type="SAM" id="MobiDB-lite"/>
    </source>
</evidence>
<sequence length="1291" mass="141430">MSGPYKGPERKTHQSSCPLTPAGDLSGLSRPSNPGIGLTMSATTSSLKHTSVYGYIQTDHSSSSSSSSYSPLRRLQHLTKMVSQPDLVLPTREPERSWEWGPNKKDKGRKEKDSWADYRDYSVSQITKREENNNGSSSGKKQTEVHCQSKNLPSVSCNESAVSEINAENSLSGPPSPAFSLDSNSPFANGLLHFESTLFEADNNNEEQETATPIGGLLDKHDKSETGSQLSPRNEHLNSKDTVLLAPKVVTRSQSSGQRRRYWDGSEDEWDSDSELFLFDDSPAWHMVLSWKSSVAEAESVLSGRSKMTSSLASSKDQAFSCSSPPEVQKKPHSAIPSPTLLVPTVSEPLHLTNGSTSSTVTTQTKSSTLKKTSSKKKQSKSLKDIGSKNSKKTLHCSLEQSHGDNRECPYSDLDSVPKILCPKALEHQPKLLPSQKSVSVVKELKKQPEVQTGLWFTKSGKDRRPKTTSAVPDRSLFSKGHRKKKHSSTVSKKAHVPSASLIGGGSNDQVALIDKNKPTDNGPVLEQSVPEKCRSSESNSTGGGGSSVEESGCWNTQQTQLSTDNACSKGKPSPQDITNPSSSSSDSPDVKRDLHPSKKVRLNDHSGSLKSVKCVKRTELSVVIATKQLNITEKPEQEKESKKILVSCLEVETNDSVSRLEKQTNLVSKCRLPFVKLIRKEIEDNNYLNSDVTVCPNDTSECKTKENTSDTNVNKASTNKSDSIGSKVSASTDQTAPSKSSKVSVKKLKAKSECGLLHLSSESPPGNNDLASMKSSDEFSSPEVEQIPVSDVSPKSMATLSSNVSDRSEYKNISVCNQTKTSSDQSDSTEENLSTIKAAASPTRNSHITQGLSPPKSKNAVHRLKQAKEVKKVLKEHPAHLPASNRLMTRALKALQEVDQKKCKKVQDQEIEQNKLLNPLEKVEDLIWNPEPKLDSCTNIKLHKSTHIDNGECDQGTFSRCSSPSLVFSDSDDFEGDVKSEDEDLSVSSTPPMDFIPLTSRVKAKHEDQSPAIQSSSPPSPFSFMKEFNNVKEVSFQSLANGSNGKPVSFKPDSKYKFSTFLMMLKDLHDTREREGAPLELEIGPPSAHVKEEPLVIPHKAPLERHDQKIECVLSNTDPIPDKHVVAQNGCGTGQKPKRTYNRRGSTHWVKRKTNRTNHSARSGPGFPGLGSRTVSWPIGDLSSKMLDVQSSSSWESQVGCRLGGQEEEQERWKILKGSHQITSPLERRGAPTLTLEQSTSLVGNEKDLIHEAGKQDKASAGKESLMHRPYEILMTEGCHFLQDDLVCAI</sequence>
<feature type="compositionally biased region" description="Polar residues" evidence="1">
    <location>
        <begin position="843"/>
        <end position="853"/>
    </location>
</feature>
<feature type="compositionally biased region" description="Polar residues" evidence="1">
    <location>
        <begin position="761"/>
        <end position="775"/>
    </location>
</feature>
<feature type="compositionally biased region" description="Polar residues" evidence="1">
    <location>
        <begin position="710"/>
        <end position="738"/>
    </location>
</feature>
<comment type="caution">
    <text evidence="2">The sequence shown here is derived from an EMBL/GenBank/DDBJ whole genome shotgun (WGS) entry which is preliminary data.</text>
</comment>
<evidence type="ECO:0000313" key="3">
    <source>
        <dbReference type="Proteomes" id="UP001434883"/>
    </source>
</evidence>
<feature type="compositionally biased region" description="Polar residues" evidence="1">
    <location>
        <begin position="554"/>
        <end position="567"/>
    </location>
</feature>
<feature type="compositionally biased region" description="Basic residues" evidence="1">
    <location>
        <begin position="1137"/>
        <end position="1148"/>
    </location>
</feature>